<name>A0A5B7K2Y9_PORTR</name>
<feature type="compositionally biased region" description="Polar residues" evidence="1">
    <location>
        <begin position="62"/>
        <end position="74"/>
    </location>
</feature>
<feature type="region of interest" description="Disordered" evidence="1">
    <location>
        <begin position="48"/>
        <end position="74"/>
    </location>
</feature>
<comment type="caution">
    <text evidence="2">The sequence shown here is derived from an EMBL/GenBank/DDBJ whole genome shotgun (WGS) entry which is preliminary data.</text>
</comment>
<accession>A0A5B7K2Y9</accession>
<evidence type="ECO:0000313" key="3">
    <source>
        <dbReference type="Proteomes" id="UP000324222"/>
    </source>
</evidence>
<proteinExistence type="predicted"/>
<organism evidence="2 3">
    <name type="scientific">Portunus trituberculatus</name>
    <name type="common">Swimming crab</name>
    <name type="synonym">Neptunus trituberculatus</name>
    <dbReference type="NCBI Taxonomy" id="210409"/>
    <lineage>
        <taxon>Eukaryota</taxon>
        <taxon>Metazoa</taxon>
        <taxon>Ecdysozoa</taxon>
        <taxon>Arthropoda</taxon>
        <taxon>Crustacea</taxon>
        <taxon>Multicrustacea</taxon>
        <taxon>Malacostraca</taxon>
        <taxon>Eumalacostraca</taxon>
        <taxon>Eucarida</taxon>
        <taxon>Decapoda</taxon>
        <taxon>Pleocyemata</taxon>
        <taxon>Brachyura</taxon>
        <taxon>Eubrachyura</taxon>
        <taxon>Portunoidea</taxon>
        <taxon>Portunidae</taxon>
        <taxon>Portuninae</taxon>
        <taxon>Portunus</taxon>
    </lineage>
</organism>
<dbReference type="AlphaFoldDB" id="A0A5B7K2Y9"/>
<sequence>MGSRAVKQVEVVLVSCQGCSGEHELVCSRHKTFVSQALVGITGKRLCHATSPSPSPSNLSPRTRQPQQEANSEF</sequence>
<evidence type="ECO:0000313" key="2">
    <source>
        <dbReference type="EMBL" id="MPD03461.1"/>
    </source>
</evidence>
<keyword evidence="3" id="KW-1185">Reference proteome</keyword>
<reference evidence="2 3" key="1">
    <citation type="submission" date="2019-05" db="EMBL/GenBank/DDBJ databases">
        <title>Another draft genome of Portunus trituberculatus and its Hox gene families provides insights of decapod evolution.</title>
        <authorList>
            <person name="Jeong J.-H."/>
            <person name="Song I."/>
            <person name="Kim S."/>
            <person name="Choi T."/>
            <person name="Kim D."/>
            <person name="Ryu S."/>
            <person name="Kim W."/>
        </authorList>
    </citation>
    <scope>NUCLEOTIDE SEQUENCE [LARGE SCALE GENOMIC DNA]</scope>
    <source>
        <tissue evidence="2">Muscle</tissue>
    </source>
</reference>
<gene>
    <name evidence="2" type="ORF">E2C01_099101</name>
</gene>
<evidence type="ECO:0000256" key="1">
    <source>
        <dbReference type="SAM" id="MobiDB-lite"/>
    </source>
</evidence>
<dbReference type="Proteomes" id="UP000324222">
    <property type="component" value="Unassembled WGS sequence"/>
</dbReference>
<dbReference type="EMBL" id="VSRR010136211">
    <property type="protein sequence ID" value="MPD03461.1"/>
    <property type="molecule type" value="Genomic_DNA"/>
</dbReference>
<protein>
    <submittedName>
        <fullName evidence="2">Uncharacterized protein</fullName>
    </submittedName>
</protein>